<dbReference type="STRING" id="1218506.JF75_19110"/>
<keyword evidence="3" id="KW-1185">Reference proteome</keyword>
<dbReference type="Gene3D" id="3.40.710.10">
    <property type="entry name" value="DD-peptidase/beta-lactamase superfamily"/>
    <property type="match status" value="1"/>
</dbReference>
<name>A0A0F4L7T0_9LACO</name>
<dbReference type="HOGENOM" id="CLU_020027_3_2_9"/>
<dbReference type="EMBL" id="JXLH01000029">
    <property type="protein sequence ID" value="KJY54902.1"/>
    <property type="molecule type" value="Genomic_DNA"/>
</dbReference>
<dbReference type="PANTHER" id="PTHR46825:SF9">
    <property type="entry name" value="BETA-LACTAMASE-RELATED DOMAIN-CONTAINING PROTEIN"/>
    <property type="match status" value="1"/>
</dbReference>
<dbReference type="Proteomes" id="UP000033612">
    <property type="component" value="Unassembled WGS sequence"/>
</dbReference>
<feature type="domain" description="Beta-lactamase-related" evidence="1">
    <location>
        <begin position="13"/>
        <end position="299"/>
    </location>
</feature>
<dbReference type="InterPro" id="IPR050491">
    <property type="entry name" value="AmpC-like"/>
</dbReference>
<protein>
    <recommendedName>
        <fullName evidence="1">Beta-lactamase-related domain-containing protein</fullName>
    </recommendedName>
</protein>
<sequence length="324" mass="36235">MRQQVDALGIKGSILVIKNGKIMLNYALGNNTDTSYLINSVQKSMTAAIIMRLVQEGKLSLQDKLSKFYPQISGAQKVKIKNLLAMTAGLDLKPGAKLGRKHFVSDSDNIQHDAAKTIFEPDLLNKWHYSSLNYVYLCGIMSKVTGQSYEQLFRDTYIKPLKLRQTEFLWSKPGKIISSHLVPGMIYRQGRYDVVKHKVALRGARNELGAGSIVMSNHDLAKVIRYLLSGSLLTQKSRKLLYQSGPPAYYNGGFYNNIKLKTKTANGAGEGYYTFMRSTNNAKTIVIIQSNKTREGEFNQLKSQINQIMLELLGRKADSANIVG</sequence>
<dbReference type="RefSeq" id="WP_046332836.1">
    <property type="nucleotide sequence ID" value="NZ_JBHTBO010000012.1"/>
</dbReference>
<dbReference type="PATRIC" id="fig|1218506.3.peg.2011"/>
<proteinExistence type="predicted"/>
<dbReference type="AlphaFoldDB" id="A0A0F4L7T0"/>
<comment type="caution">
    <text evidence="2">The sequence shown here is derived from an EMBL/GenBank/DDBJ whole genome shotgun (WGS) entry which is preliminary data.</text>
</comment>
<reference evidence="2 3" key="1">
    <citation type="submission" date="2015-01" db="EMBL/GenBank/DDBJ databases">
        <title>Comparative genomics of the lactic acid bacteria isolated from the honey bee gut.</title>
        <authorList>
            <person name="Ellegaard K.M."/>
            <person name="Tamarit D."/>
            <person name="Javelind E."/>
            <person name="Olofsson T."/>
            <person name="Andersson S.G."/>
            <person name="Vasquez A."/>
        </authorList>
    </citation>
    <scope>NUCLEOTIDE SEQUENCE [LARGE SCALE GENOMIC DNA]</scope>
    <source>
        <strain evidence="2 3">Hma2</strain>
    </source>
</reference>
<accession>A0A0F4L7T0</accession>
<evidence type="ECO:0000313" key="2">
    <source>
        <dbReference type="EMBL" id="KJY54902.1"/>
    </source>
</evidence>
<dbReference type="PANTHER" id="PTHR46825">
    <property type="entry name" value="D-ALANYL-D-ALANINE-CARBOXYPEPTIDASE/ENDOPEPTIDASE AMPH"/>
    <property type="match status" value="1"/>
</dbReference>
<evidence type="ECO:0000259" key="1">
    <source>
        <dbReference type="Pfam" id="PF00144"/>
    </source>
</evidence>
<dbReference type="InterPro" id="IPR001466">
    <property type="entry name" value="Beta-lactam-related"/>
</dbReference>
<evidence type="ECO:0000313" key="3">
    <source>
        <dbReference type="Proteomes" id="UP000033612"/>
    </source>
</evidence>
<organism evidence="2 3">
    <name type="scientific">Lactobacillus kimbladii</name>
    <dbReference type="NCBI Taxonomy" id="1218506"/>
    <lineage>
        <taxon>Bacteria</taxon>
        <taxon>Bacillati</taxon>
        <taxon>Bacillota</taxon>
        <taxon>Bacilli</taxon>
        <taxon>Lactobacillales</taxon>
        <taxon>Lactobacillaceae</taxon>
        <taxon>Lactobacillus</taxon>
    </lineage>
</organism>
<dbReference type="Pfam" id="PF00144">
    <property type="entry name" value="Beta-lactamase"/>
    <property type="match status" value="1"/>
</dbReference>
<dbReference type="InterPro" id="IPR012338">
    <property type="entry name" value="Beta-lactam/transpept-like"/>
</dbReference>
<dbReference type="OrthoDB" id="2151402at2"/>
<dbReference type="SUPFAM" id="SSF56601">
    <property type="entry name" value="beta-lactamase/transpeptidase-like"/>
    <property type="match status" value="1"/>
</dbReference>
<gene>
    <name evidence="2" type="ORF">JF75_19110</name>
</gene>